<protein>
    <submittedName>
        <fullName evidence="3">Uncharacterized protein</fullName>
    </submittedName>
</protein>
<gene>
    <name evidence="3" type="ORF">g.40893</name>
</gene>
<evidence type="ECO:0000256" key="2">
    <source>
        <dbReference type="SAM" id="Phobius"/>
    </source>
</evidence>
<feature type="transmembrane region" description="Helical" evidence="2">
    <location>
        <begin position="104"/>
        <end position="124"/>
    </location>
</feature>
<feature type="compositionally biased region" description="Basic and acidic residues" evidence="1">
    <location>
        <begin position="196"/>
        <end position="210"/>
    </location>
</feature>
<keyword evidence="2" id="KW-0812">Transmembrane</keyword>
<feature type="region of interest" description="Disordered" evidence="1">
    <location>
        <begin position="188"/>
        <end position="210"/>
    </location>
</feature>
<name>A0A1D1ZUY0_AUXPR</name>
<dbReference type="EMBL" id="GDKF01008067">
    <property type="protein sequence ID" value="JAT70555.1"/>
    <property type="molecule type" value="Transcribed_RNA"/>
</dbReference>
<organism evidence="3">
    <name type="scientific">Auxenochlorella protothecoides</name>
    <name type="common">Green microalga</name>
    <name type="synonym">Chlorella protothecoides</name>
    <dbReference type="NCBI Taxonomy" id="3075"/>
    <lineage>
        <taxon>Eukaryota</taxon>
        <taxon>Viridiplantae</taxon>
        <taxon>Chlorophyta</taxon>
        <taxon>core chlorophytes</taxon>
        <taxon>Trebouxiophyceae</taxon>
        <taxon>Chlorellales</taxon>
        <taxon>Chlorellaceae</taxon>
        <taxon>Auxenochlorella</taxon>
    </lineage>
</organism>
<accession>A0A1D1ZUY0</accession>
<evidence type="ECO:0000256" key="1">
    <source>
        <dbReference type="SAM" id="MobiDB-lite"/>
    </source>
</evidence>
<keyword evidence="2" id="KW-0472">Membrane</keyword>
<evidence type="ECO:0000313" key="3">
    <source>
        <dbReference type="EMBL" id="JAT70555.1"/>
    </source>
</evidence>
<proteinExistence type="predicted"/>
<reference evidence="3" key="1">
    <citation type="submission" date="2015-08" db="EMBL/GenBank/DDBJ databases">
        <authorList>
            <person name="Babu N.S."/>
            <person name="Beckwith C.J."/>
            <person name="Beseler K.G."/>
            <person name="Brison A."/>
            <person name="Carone J.V."/>
            <person name="Caskin T.P."/>
            <person name="Diamond M."/>
            <person name="Durham M.E."/>
            <person name="Foxe J.M."/>
            <person name="Go M."/>
            <person name="Henderson B.A."/>
            <person name="Jones I.B."/>
            <person name="McGettigan J.A."/>
            <person name="Micheletti S.J."/>
            <person name="Nasrallah M.E."/>
            <person name="Ortiz D."/>
            <person name="Piller C.R."/>
            <person name="Privatt S.R."/>
            <person name="Schneider S.L."/>
            <person name="Sharp S."/>
            <person name="Smith T.C."/>
            <person name="Stanton J.D."/>
            <person name="Ullery H.E."/>
            <person name="Wilson R.J."/>
            <person name="Serrano M.G."/>
            <person name="Buck G."/>
            <person name="Lee V."/>
            <person name="Wang Y."/>
            <person name="Carvalho R."/>
            <person name="Voegtly L."/>
            <person name="Shi R."/>
            <person name="Duckworth R."/>
            <person name="Johnson A."/>
            <person name="Loviza R."/>
            <person name="Walstead R."/>
            <person name="Shah Z."/>
            <person name="Kiflezghi M."/>
            <person name="Wade K."/>
            <person name="Ball S.L."/>
            <person name="Bradley K.W."/>
            <person name="Asai D.J."/>
            <person name="Bowman C.A."/>
            <person name="Russell D.A."/>
            <person name="Pope W.H."/>
            <person name="Jacobs-Sera D."/>
            <person name="Hendrix R.W."/>
            <person name="Hatfull G.F."/>
        </authorList>
    </citation>
    <scope>NUCLEOTIDE SEQUENCE</scope>
</reference>
<dbReference type="AlphaFoldDB" id="A0A1D1ZUY0"/>
<sequence>MRSHLVIHHLQADLPELRDIQKQQRAVAVCLSAECDPQPHILRSPSPSPLPGAGLGHIPRLSLGRDRFNIPQGSGAGQAEAPVRALSPEAVEVARRTYVAGLRALVYGTLLGFGALALAGTYVAQAMELGQPGADAGRSVRSALEPTTRRLRDGAARLRAALGGWAARESGESEPRSEFQQRMMARYNPGSLGGRVDGEFRAPGREWREP</sequence>
<keyword evidence="2" id="KW-1133">Transmembrane helix</keyword>